<comment type="similarity">
    <text evidence="2">Belongs to the transketolase family.</text>
</comment>
<evidence type="ECO:0000256" key="3">
    <source>
        <dbReference type="ARBA" id="ARBA00023052"/>
    </source>
</evidence>
<feature type="non-terminal residue" evidence="5">
    <location>
        <position position="306"/>
    </location>
</feature>
<comment type="caution">
    <text evidence="5">The sequence shown here is derived from an EMBL/GenBank/DDBJ whole genome shotgun (WGS) entry which is preliminary data.</text>
</comment>
<proteinExistence type="inferred from homology"/>
<dbReference type="SUPFAM" id="SSF52518">
    <property type="entry name" value="Thiamin diphosphate-binding fold (THDP-binding)"/>
    <property type="match status" value="1"/>
</dbReference>
<dbReference type="PANTHER" id="PTHR47514">
    <property type="entry name" value="TRANSKETOLASE N-TERMINAL SECTION-RELATED"/>
    <property type="match status" value="1"/>
</dbReference>
<dbReference type="Gene3D" id="3.40.50.970">
    <property type="match status" value="1"/>
</dbReference>
<reference evidence="5 6" key="1">
    <citation type="submission" date="2019-03" db="EMBL/GenBank/DDBJ databases">
        <title>Lake Tanganyika Metagenome-Assembled Genomes (MAGs).</title>
        <authorList>
            <person name="Tran P."/>
        </authorList>
    </citation>
    <scope>NUCLEOTIDE SEQUENCE [LARGE SCALE GENOMIC DNA]</scope>
    <source>
        <strain evidence="5">K_DeepCast_65m_m2_236</strain>
    </source>
</reference>
<dbReference type="InterPro" id="IPR029061">
    <property type="entry name" value="THDP-binding"/>
</dbReference>
<dbReference type="PANTHER" id="PTHR47514:SF1">
    <property type="entry name" value="TRANSKETOLASE N-TERMINAL SECTION-RELATED"/>
    <property type="match status" value="1"/>
</dbReference>
<comment type="cofactor">
    <cofactor evidence="1">
        <name>thiamine diphosphate</name>
        <dbReference type="ChEBI" id="CHEBI:58937"/>
    </cofactor>
</comment>
<evidence type="ECO:0000256" key="1">
    <source>
        <dbReference type="ARBA" id="ARBA00001964"/>
    </source>
</evidence>
<evidence type="ECO:0000313" key="5">
    <source>
        <dbReference type="EMBL" id="MBM3275160.1"/>
    </source>
</evidence>
<dbReference type="Proteomes" id="UP000703893">
    <property type="component" value="Unassembled WGS sequence"/>
</dbReference>
<evidence type="ECO:0000313" key="6">
    <source>
        <dbReference type="Proteomes" id="UP000703893"/>
    </source>
</evidence>
<dbReference type="EMBL" id="VGJX01000466">
    <property type="protein sequence ID" value="MBM3275160.1"/>
    <property type="molecule type" value="Genomic_DNA"/>
</dbReference>
<organism evidence="5 6">
    <name type="scientific">Candidatus Tanganyikabacteria bacterium</name>
    <dbReference type="NCBI Taxonomy" id="2961651"/>
    <lineage>
        <taxon>Bacteria</taxon>
        <taxon>Bacillati</taxon>
        <taxon>Candidatus Sericytochromatia</taxon>
        <taxon>Candidatus Tanganyikabacteria</taxon>
    </lineage>
</organism>
<dbReference type="Pfam" id="PF00456">
    <property type="entry name" value="Transketolase_N"/>
    <property type="match status" value="1"/>
</dbReference>
<accession>A0A937X6N9</accession>
<evidence type="ECO:0000259" key="4">
    <source>
        <dbReference type="Pfam" id="PF00456"/>
    </source>
</evidence>
<sequence>MSLPATRHTLLLGKARDARRLVVQAVHRAKAGHLGGPLSAADVLAVLYFHEMNVVPEKPDWENRDRFVLSKGHSALGLYATLALRGYFPISEMATFDRIDSRLQGHPDLTRLPGLDMSTGSLGQGLSAGVGMALGAKLLRKDFRTYVMVGDGECQEGQIWEAAQVAARYGLDNLVAILDYNRLQQYGWRIDDRQHAPIDEPAAKWRAFGWYVVETDGHDIPSLCEAFDQAKYSVGRPVMIVAHTVKGKGVSFMENDPEWHAKTLSDEQLAHALEDIGSDLMLEPDPGLPPYQGHFAMPEIPPALRW</sequence>
<dbReference type="AlphaFoldDB" id="A0A937X6N9"/>
<keyword evidence="3" id="KW-0786">Thiamine pyrophosphate</keyword>
<dbReference type="InterPro" id="IPR005474">
    <property type="entry name" value="Transketolase_N"/>
</dbReference>
<gene>
    <name evidence="5" type="ORF">FJZ00_08395</name>
</gene>
<dbReference type="CDD" id="cd02012">
    <property type="entry name" value="TPP_TK"/>
    <property type="match status" value="1"/>
</dbReference>
<name>A0A937X6N9_9BACT</name>
<evidence type="ECO:0000256" key="2">
    <source>
        <dbReference type="ARBA" id="ARBA00007131"/>
    </source>
</evidence>
<protein>
    <submittedName>
        <fullName evidence="5">Transketolase</fullName>
    </submittedName>
</protein>
<feature type="domain" description="Transketolase N-terminal" evidence="4">
    <location>
        <begin position="17"/>
        <end position="279"/>
    </location>
</feature>